<evidence type="ECO:0000259" key="7">
    <source>
        <dbReference type="PROSITE" id="PS50043"/>
    </source>
</evidence>
<evidence type="ECO:0000256" key="6">
    <source>
        <dbReference type="PROSITE-ProRule" id="PRU00169"/>
    </source>
</evidence>
<evidence type="ECO:0000313" key="10">
    <source>
        <dbReference type="Proteomes" id="UP001355056"/>
    </source>
</evidence>
<dbReference type="EMBL" id="JAXGFP010000001">
    <property type="protein sequence ID" value="MEG3182939.1"/>
    <property type="molecule type" value="Genomic_DNA"/>
</dbReference>
<feature type="domain" description="HTH luxR-type" evidence="7">
    <location>
        <begin position="142"/>
        <end position="207"/>
    </location>
</feature>
<gene>
    <name evidence="9" type="ORF">SNE34_02800</name>
</gene>
<dbReference type="RefSeq" id="WP_332614474.1">
    <property type="nucleotide sequence ID" value="NZ_JAXGFP010000001.1"/>
</dbReference>
<dbReference type="Pfam" id="PF00196">
    <property type="entry name" value="GerE"/>
    <property type="match status" value="1"/>
</dbReference>
<evidence type="ECO:0000256" key="2">
    <source>
        <dbReference type="ARBA" id="ARBA00023012"/>
    </source>
</evidence>
<dbReference type="SMART" id="SM00448">
    <property type="entry name" value="REC"/>
    <property type="match status" value="1"/>
</dbReference>
<name>A0ABU7YVI4_9GAMM</name>
<dbReference type="InterPro" id="IPR001789">
    <property type="entry name" value="Sig_transdc_resp-reg_receiver"/>
</dbReference>
<dbReference type="PANTHER" id="PTHR43214:SF3">
    <property type="entry name" value="RESPONSE REGULATOR UVRY"/>
    <property type="match status" value="1"/>
</dbReference>
<organism evidence="9 10">
    <name type="scientific">Novilysobacter erysipheiresistens</name>
    <dbReference type="NCBI Taxonomy" id="1749332"/>
    <lineage>
        <taxon>Bacteria</taxon>
        <taxon>Pseudomonadati</taxon>
        <taxon>Pseudomonadota</taxon>
        <taxon>Gammaproteobacteria</taxon>
        <taxon>Lysobacterales</taxon>
        <taxon>Lysobacteraceae</taxon>
        <taxon>Novilysobacter</taxon>
    </lineage>
</organism>
<dbReference type="PRINTS" id="PR00038">
    <property type="entry name" value="HTHLUXR"/>
</dbReference>
<dbReference type="InterPro" id="IPR039420">
    <property type="entry name" value="WalR-like"/>
</dbReference>
<dbReference type="Proteomes" id="UP001355056">
    <property type="component" value="Unassembled WGS sequence"/>
</dbReference>
<sequence length="215" mass="23126">MTIRVFIVEDHALVRTGMRMILSGETDIEVVGDAETGELALPLIRALKPAVVLCDLHLPGISGLEVTERLVRGDCGTRVVIVSALEDGPLPRRLLEAGACGYVGKGGDATELLRAVRDVARGRRYLANSIAQHLALSGIDGDASPFDGLSPREMEVALLLAQGLRQEQIARRLSLSAKTVNTHKSRMFEKLEITDSIALARLLGQYGLIEPALAI</sequence>
<evidence type="ECO:0000256" key="1">
    <source>
        <dbReference type="ARBA" id="ARBA00022553"/>
    </source>
</evidence>
<dbReference type="CDD" id="cd06170">
    <property type="entry name" value="LuxR_C_like"/>
    <property type="match status" value="1"/>
</dbReference>
<reference evidence="9 10" key="1">
    <citation type="journal article" date="2016" name="Int. J. Syst. Evol. Microbiol.">
        <title>Lysobacter erysipheiresistens sp. nov., an antagonist of powdery mildew, isolated from tobacco-cultivated soil.</title>
        <authorList>
            <person name="Xie B."/>
            <person name="Li T."/>
            <person name="Lin X."/>
            <person name="Wang C.J."/>
            <person name="Chen Y.J."/>
            <person name="Liu W.J."/>
            <person name="Zhao Z.W."/>
        </authorList>
    </citation>
    <scope>NUCLEOTIDE SEQUENCE [LARGE SCALE GENOMIC DNA]</scope>
    <source>
        <strain evidence="9 10">RS-LYSO-3</strain>
    </source>
</reference>
<feature type="domain" description="Response regulatory" evidence="8">
    <location>
        <begin position="4"/>
        <end position="120"/>
    </location>
</feature>
<dbReference type="InterPro" id="IPR016032">
    <property type="entry name" value="Sig_transdc_resp-reg_C-effctor"/>
</dbReference>
<keyword evidence="3" id="KW-0805">Transcription regulation</keyword>
<proteinExistence type="predicted"/>
<evidence type="ECO:0000256" key="3">
    <source>
        <dbReference type="ARBA" id="ARBA00023015"/>
    </source>
</evidence>
<dbReference type="SUPFAM" id="SSF52172">
    <property type="entry name" value="CheY-like"/>
    <property type="match status" value="1"/>
</dbReference>
<evidence type="ECO:0000256" key="5">
    <source>
        <dbReference type="ARBA" id="ARBA00023163"/>
    </source>
</evidence>
<dbReference type="SUPFAM" id="SSF46894">
    <property type="entry name" value="C-terminal effector domain of the bipartite response regulators"/>
    <property type="match status" value="1"/>
</dbReference>
<keyword evidence="4" id="KW-0238">DNA-binding</keyword>
<evidence type="ECO:0000256" key="4">
    <source>
        <dbReference type="ARBA" id="ARBA00023125"/>
    </source>
</evidence>
<evidence type="ECO:0000313" key="9">
    <source>
        <dbReference type="EMBL" id="MEG3182939.1"/>
    </source>
</evidence>
<protein>
    <submittedName>
        <fullName evidence="9">Response regulator transcription factor</fullName>
    </submittedName>
</protein>
<keyword evidence="5" id="KW-0804">Transcription</keyword>
<evidence type="ECO:0000259" key="8">
    <source>
        <dbReference type="PROSITE" id="PS50110"/>
    </source>
</evidence>
<dbReference type="InterPro" id="IPR058245">
    <property type="entry name" value="NreC/VraR/RcsB-like_REC"/>
</dbReference>
<dbReference type="PROSITE" id="PS50110">
    <property type="entry name" value="RESPONSE_REGULATORY"/>
    <property type="match status" value="1"/>
</dbReference>
<dbReference type="InterPro" id="IPR000792">
    <property type="entry name" value="Tscrpt_reg_LuxR_C"/>
</dbReference>
<keyword evidence="1 6" id="KW-0597">Phosphoprotein</keyword>
<dbReference type="InterPro" id="IPR011006">
    <property type="entry name" value="CheY-like_superfamily"/>
</dbReference>
<dbReference type="PROSITE" id="PS50043">
    <property type="entry name" value="HTH_LUXR_2"/>
    <property type="match status" value="1"/>
</dbReference>
<accession>A0ABU7YVI4</accession>
<dbReference type="CDD" id="cd17535">
    <property type="entry name" value="REC_NarL-like"/>
    <property type="match status" value="1"/>
</dbReference>
<comment type="caution">
    <text evidence="9">The sequence shown here is derived from an EMBL/GenBank/DDBJ whole genome shotgun (WGS) entry which is preliminary data.</text>
</comment>
<keyword evidence="10" id="KW-1185">Reference proteome</keyword>
<dbReference type="Pfam" id="PF00072">
    <property type="entry name" value="Response_reg"/>
    <property type="match status" value="1"/>
</dbReference>
<feature type="modified residue" description="4-aspartylphosphate" evidence="6">
    <location>
        <position position="55"/>
    </location>
</feature>
<keyword evidence="2" id="KW-0902">Two-component regulatory system</keyword>
<dbReference type="SMART" id="SM00421">
    <property type="entry name" value="HTH_LUXR"/>
    <property type="match status" value="1"/>
</dbReference>
<dbReference type="Gene3D" id="3.40.50.2300">
    <property type="match status" value="1"/>
</dbReference>
<dbReference type="PANTHER" id="PTHR43214">
    <property type="entry name" value="TWO-COMPONENT RESPONSE REGULATOR"/>
    <property type="match status" value="1"/>
</dbReference>